<reference evidence="1" key="1">
    <citation type="submission" date="2021-03" db="EMBL/GenBank/DDBJ databases">
        <authorList>
            <person name="Li Z."/>
            <person name="Yang C."/>
        </authorList>
    </citation>
    <scope>NUCLEOTIDE SEQUENCE</scope>
    <source>
        <strain evidence="1">Dzin_1.0</strain>
        <tissue evidence="1">Leaf</tissue>
    </source>
</reference>
<sequence>MHEMEIAMVELWDSEHYCKLRNQLQVDNLLKNEFSHRVGSEKQVQMVIYALGSLVHGFRAHYQFAQALLLRGGFSTLDKIQVDHSDAKSICDDRISDVREASELIYSENFKPNPNWKHSDDPKLIIEGSALNVITWANAFIPPPQRFREAFEEMTVMLGDINCLVYYVHEVANNKANELAKLGMALSEFSLIMCRESS</sequence>
<reference evidence="1" key="2">
    <citation type="journal article" date="2022" name="Hortic Res">
        <title>The genome of Dioscorea zingiberensis sheds light on the biosynthesis, origin and evolution of the medicinally important diosgenin saponins.</title>
        <authorList>
            <person name="Li Y."/>
            <person name="Tan C."/>
            <person name="Li Z."/>
            <person name="Guo J."/>
            <person name="Li S."/>
            <person name="Chen X."/>
            <person name="Wang C."/>
            <person name="Dai X."/>
            <person name="Yang H."/>
            <person name="Song W."/>
            <person name="Hou L."/>
            <person name="Xu J."/>
            <person name="Tong Z."/>
            <person name="Xu A."/>
            <person name="Yuan X."/>
            <person name="Wang W."/>
            <person name="Yang Q."/>
            <person name="Chen L."/>
            <person name="Sun Z."/>
            <person name="Wang K."/>
            <person name="Pan B."/>
            <person name="Chen J."/>
            <person name="Bao Y."/>
            <person name="Liu F."/>
            <person name="Qi X."/>
            <person name="Gang D.R."/>
            <person name="Wen J."/>
            <person name="Li J."/>
        </authorList>
    </citation>
    <scope>NUCLEOTIDE SEQUENCE</scope>
    <source>
        <strain evidence="1">Dzin_1.0</strain>
    </source>
</reference>
<dbReference type="Proteomes" id="UP001085076">
    <property type="component" value="Miscellaneous, Linkage group lg02"/>
</dbReference>
<proteinExistence type="predicted"/>
<evidence type="ECO:0000313" key="1">
    <source>
        <dbReference type="EMBL" id="KAJ0980540.1"/>
    </source>
</evidence>
<keyword evidence="2" id="KW-1185">Reference proteome</keyword>
<dbReference type="AlphaFoldDB" id="A0A9D5CV74"/>
<dbReference type="GO" id="GO:0005737">
    <property type="term" value="C:cytoplasm"/>
    <property type="evidence" value="ECO:0007669"/>
    <property type="project" value="TreeGrafter"/>
</dbReference>
<protein>
    <submittedName>
        <fullName evidence="1">Uncharacterized protein</fullName>
    </submittedName>
</protein>
<dbReference type="PANTHER" id="PTHR28626">
    <property type="entry name" value="SRR1-LIKE PROTEIN"/>
    <property type="match status" value="1"/>
</dbReference>
<organism evidence="1 2">
    <name type="scientific">Dioscorea zingiberensis</name>
    <dbReference type="NCBI Taxonomy" id="325984"/>
    <lineage>
        <taxon>Eukaryota</taxon>
        <taxon>Viridiplantae</taxon>
        <taxon>Streptophyta</taxon>
        <taxon>Embryophyta</taxon>
        <taxon>Tracheophyta</taxon>
        <taxon>Spermatophyta</taxon>
        <taxon>Magnoliopsida</taxon>
        <taxon>Liliopsida</taxon>
        <taxon>Dioscoreales</taxon>
        <taxon>Dioscoreaceae</taxon>
        <taxon>Dioscorea</taxon>
    </lineage>
</organism>
<dbReference type="GO" id="GO:0005634">
    <property type="term" value="C:nucleus"/>
    <property type="evidence" value="ECO:0007669"/>
    <property type="project" value="TreeGrafter"/>
</dbReference>
<dbReference type="EMBL" id="JAGGNH010000002">
    <property type="protein sequence ID" value="KAJ0980540.1"/>
    <property type="molecule type" value="Genomic_DNA"/>
</dbReference>
<dbReference type="PANTHER" id="PTHR28626:SF4">
    <property type="entry name" value="PROTEIN SENSITIVITY TO RED LIGHT REDUCED 1-LIKE"/>
    <property type="match status" value="1"/>
</dbReference>
<name>A0A9D5CV74_9LILI</name>
<dbReference type="InterPro" id="IPR040044">
    <property type="entry name" value="SRR1L"/>
</dbReference>
<gene>
    <name evidence="1" type="ORF">J5N97_008795</name>
</gene>
<evidence type="ECO:0000313" key="2">
    <source>
        <dbReference type="Proteomes" id="UP001085076"/>
    </source>
</evidence>
<comment type="caution">
    <text evidence="1">The sequence shown here is derived from an EMBL/GenBank/DDBJ whole genome shotgun (WGS) entry which is preliminary data.</text>
</comment>
<accession>A0A9D5CV74</accession>